<keyword evidence="1" id="KW-0809">Transit peptide</keyword>
<dbReference type="Pfam" id="PF03031">
    <property type="entry name" value="NIF"/>
    <property type="match status" value="1"/>
</dbReference>
<evidence type="ECO:0000256" key="1">
    <source>
        <dbReference type="RuleBase" id="RU365079"/>
    </source>
</evidence>
<feature type="coiled-coil region" evidence="2">
    <location>
        <begin position="149"/>
        <end position="183"/>
    </location>
</feature>
<dbReference type="Proteomes" id="UP000011083">
    <property type="component" value="Unassembled WGS sequence"/>
</dbReference>
<comment type="subcellular location">
    <subcellularLocation>
        <location evidence="1">Mitochondrion inner membrane</location>
        <topology evidence="1">Single-pass membrane protein</topology>
    </subcellularLocation>
</comment>
<sequence>MDETLLHAQPVIGCSPRPDSRVIQFEFKEQLLAVDYVTRPGVFPFLDQLLVEGYKLAVFTAGIQPYADAVLDSFDPTGRYFGRGDRFYRQHMVGGKKDLRAVFGDDLSGVVLIDDNAHDIVPEDQLDHAVCVDHWRGDPSTTPQALASLKRAAKALANKQTAMSDLERQHKEAKAAIEETRWRRASAMRAWLMAVARERCKWAAVKKQVGVEEVRVEEVCIEEVRIEEVGVEEVCIEEVGVEEVCVEEDFNQGRFIFNFFITLIIMIGAWVMWNGHAEEGLTKEEEVPIKELAVEEVGIEEVGIEEVRVEEVGVEEVGVQEVSVEEVGVKEVGIKEVSVEEVSIKDVSIKEVSVKEVGVEEVSIEEVSVKEVSIKEVCIKEVHVKEVCIDEVHIKEDHMVKPHQRRRPARVRPAATFKGWLFSISQQDLPVG</sequence>
<feature type="transmembrane region" description="Helical" evidence="1">
    <location>
        <begin position="255"/>
        <end position="273"/>
    </location>
</feature>
<protein>
    <recommendedName>
        <fullName evidence="1">Mitochondrial import inner membrane translocase subunit TIM50</fullName>
    </recommendedName>
</protein>
<dbReference type="InterPro" id="IPR036412">
    <property type="entry name" value="HAD-like_sf"/>
</dbReference>
<dbReference type="OrthoDB" id="277011at2759"/>
<evidence type="ECO:0000313" key="5">
    <source>
        <dbReference type="Proteomes" id="UP000011083"/>
    </source>
</evidence>
<dbReference type="InterPro" id="IPR023214">
    <property type="entry name" value="HAD_sf"/>
</dbReference>
<dbReference type="AlphaFoldDB" id="L8HJJ8"/>
<dbReference type="SMART" id="SM00577">
    <property type="entry name" value="CPDc"/>
    <property type="match status" value="1"/>
</dbReference>
<dbReference type="EMBL" id="KB007805">
    <property type="protein sequence ID" value="ELR25382.1"/>
    <property type="molecule type" value="Genomic_DNA"/>
</dbReference>
<name>L8HJJ8_ACACF</name>
<organism evidence="4 5">
    <name type="scientific">Acanthamoeba castellanii (strain ATCC 30010 / Neff)</name>
    <dbReference type="NCBI Taxonomy" id="1257118"/>
    <lineage>
        <taxon>Eukaryota</taxon>
        <taxon>Amoebozoa</taxon>
        <taxon>Discosea</taxon>
        <taxon>Longamoebia</taxon>
        <taxon>Centramoebida</taxon>
        <taxon>Acanthamoebidae</taxon>
        <taxon>Acanthamoeba</taxon>
    </lineage>
</organism>
<dbReference type="GeneID" id="14926434"/>
<keyword evidence="1" id="KW-1133">Transmembrane helix</keyword>
<keyword evidence="5" id="KW-1185">Reference proteome</keyword>
<dbReference type="SUPFAM" id="SSF56784">
    <property type="entry name" value="HAD-like"/>
    <property type="match status" value="1"/>
</dbReference>
<dbReference type="KEGG" id="acan:ACA1_292420"/>
<dbReference type="Gene3D" id="3.40.50.1000">
    <property type="entry name" value="HAD superfamily/HAD-like"/>
    <property type="match status" value="1"/>
</dbReference>
<evidence type="ECO:0000259" key="3">
    <source>
        <dbReference type="PROSITE" id="PS50969"/>
    </source>
</evidence>
<keyword evidence="1" id="KW-0812">Transmembrane</keyword>
<keyword evidence="1" id="KW-0472">Membrane</keyword>
<keyword evidence="2" id="KW-0175">Coiled coil</keyword>
<dbReference type="PANTHER" id="PTHR12210">
    <property type="entry name" value="DULLARD PROTEIN PHOSPHATASE"/>
    <property type="match status" value="1"/>
</dbReference>
<dbReference type="GO" id="GO:0005744">
    <property type="term" value="C:TIM23 mitochondrial import inner membrane translocase complex"/>
    <property type="evidence" value="ECO:0007669"/>
    <property type="project" value="UniProtKB-UniRule"/>
</dbReference>
<comment type="subunit">
    <text evidence="1">Component of the TIM23 complex.</text>
</comment>
<keyword evidence="1" id="KW-0813">Transport</keyword>
<proteinExistence type="inferred from homology"/>
<dbReference type="STRING" id="1257118.L8HJJ8"/>
<keyword evidence="1" id="KW-0811">Translocation</keyword>
<comment type="similarity">
    <text evidence="1">Belongs to the TIM50 family.</text>
</comment>
<keyword evidence="1" id="KW-0653">Protein transport</keyword>
<dbReference type="InterPro" id="IPR004274">
    <property type="entry name" value="FCP1_dom"/>
</dbReference>
<keyword evidence="1" id="KW-0496">Mitochondrion</keyword>
<comment type="function">
    <text evidence="1">Essential component of the TIM23 complex, a complex that mediates the translocation of transit peptide-containing proteins across the mitochondrial inner membrane.</text>
</comment>
<gene>
    <name evidence="4" type="ORF">ACA1_292420</name>
</gene>
<dbReference type="PROSITE" id="PS50969">
    <property type="entry name" value="FCP1"/>
    <property type="match status" value="1"/>
</dbReference>
<dbReference type="VEuPathDB" id="AmoebaDB:ACA1_292420"/>
<dbReference type="InterPro" id="IPR050365">
    <property type="entry name" value="TIM50"/>
</dbReference>
<dbReference type="RefSeq" id="XP_004368137.1">
    <property type="nucleotide sequence ID" value="XM_004368080.1"/>
</dbReference>
<evidence type="ECO:0000256" key="2">
    <source>
        <dbReference type="SAM" id="Coils"/>
    </source>
</evidence>
<feature type="domain" description="FCP1 homology" evidence="3">
    <location>
        <begin position="1"/>
        <end position="156"/>
    </location>
</feature>
<reference evidence="4 5" key="1">
    <citation type="journal article" date="2013" name="Genome Biol.">
        <title>Genome of Acanthamoeba castellanii highlights extensive lateral gene transfer and early evolution of tyrosine kinase signaling.</title>
        <authorList>
            <person name="Clarke M."/>
            <person name="Lohan A.J."/>
            <person name="Liu B."/>
            <person name="Lagkouvardos I."/>
            <person name="Roy S."/>
            <person name="Zafar N."/>
            <person name="Bertelli C."/>
            <person name="Schilde C."/>
            <person name="Kianianmomeni A."/>
            <person name="Burglin T.R."/>
            <person name="Frech C."/>
            <person name="Turcotte B."/>
            <person name="Kopec K.O."/>
            <person name="Synnott J.M."/>
            <person name="Choo C."/>
            <person name="Paponov I."/>
            <person name="Finkler A."/>
            <person name="Soon Heng Tan C."/>
            <person name="Hutchins A.P."/>
            <person name="Weinmeier T."/>
            <person name="Rattei T."/>
            <person name="Chu J.S."/>
            <person name="Gimenez G."/>
            <person name="Irimia M."/>
            <person name="Rigden D.J."/>
            <person name="Fitzpatrick D.A."/>
            <person name="Lorenzo-Morales J."/>
            <person name="Bateman A."/>
            <person name="Chiu C.H."/>
            <person name="Tang P."/>
            <person name="Hegemann P."/>
            <person name="Fromm H."/>
            <person name="Raoult D."/>
            <person name="Greub G."/>
            <person name="Miranda-Saavedra D."/>
            <person name="Chen N."/>
            <person name="Nash P."/>
            <person name="Ginger M.L."/>
            <person name="Horn M."/>
            <person name="Schaap P."/>
            <person name="Caler L."/>
            <person name="Loftus B."/>
        </authorList>
    </citation>
    <scope>NUCLEOTIDE SEQUENCE [LARGE SCALE GENOMIC DNA]</scope>
    <source>
        <strain evidence="4 5">Neff</strain>
    </source>
</reference>
<dbReference type="GO" id="GO:0015031">
    <property type="term" value="P:protein transport"/>
    <property type="evidence" value="ECO:0007669"/>
    <property type="project" value="UniProtKB-KW"/>
</dbReference>
<evidence type="ECO:0000313" key="4">
    <source>
        <dbReference type="EMBL" id="ELR25382.1"/>
    </source>
</evidence>
<accession>L8HJJ8</accession>